<keyword evidence="3" id="KW-1185">Reference proteome</keyword>
<dbReference type="CDD" id="cd00085">
    <property type="entry name" value="HNHc"/>
    <property type="match status" value="1"/>
</dbReference>
<evidence type="ECO:0000313" key="3">
    <source>
        <dbReference type="Proteomes" id="UP001237592"/>
    </source>
</evidence>
<protein>
    <submittedName>
        <fullName evidence="2">HNH endonuclease signature motif containing protein</fullName>
    </submittedName>
</protein>
<keyword evidence="2" id="KW-0540">Nuclease</keyword>
<dbReference type="RefSeq" id="WP_307779468.1">
    <property type="nucleotide sequence ID" value="NZ_JAVFKP010000003.1"/>
</dbReference>
<proteinExistence type="predicted"/>
<keyword evidence="2" id="KW-0378">Hydrolase</keyword>
<accession>A0ABU0XUB8</accession>
<evidence type="ECO:0000259" key="1">
    <source>
        <dbReference type="SMART" id="SM00507"/>
    </source>
</evidence>
<reference evidence="2 3" key="1">
    <citation type="submission" date="2023-08" db="EMBL/GenBank/DDBJ databases">
        <title>Draft genome sequence of Janthinobacterium lividum.</title>
        <authorList>
            <person name="Chun B.H."/>
            <person name="Lee Y."/>
        </authorList>
    </citation>
    <scope>NUCLEOTIDE SEQUENCE [LARGE SCALE GENOMIC DNA]</scope>
    <source>
        <strain evidence="2 3">AMJK</strain>
    </source>
</reference>
<dbReference type="GO" id="GO:0004519">
    <property type="term" value="F:endonuclease activity"/>
    <property type="evidence" value="ECO:0007669"/>
    <property type="project" value="UniProtKB-KW"/>
</dbReference>
<name>A0ABU0XUB8_9BURK</name>
<dbReference type="InterPro" id="IPR003615">
    <property type="entry name" value="HNH_nuc"/>
</dbReference>
<dbReference type="Gene3D" id="1.10.30.50">
    <property type="match status" value="1"/>
</dbReference>
<dbReference type="EMBL" id="JAVFKP010000003">
    <property type="protein sequence ID" value="MDQ4627143.1"/>
    <property type="molecule type" value="Genomic_DNA"/>
</dbReference>
<sequence>MTRVLEIAHFLRFNNFYGKPECRTVVYNLYKGVCQSCRTDVKDGVFHVAHIIARTHPHLMEKHFPGLDVDNLLNLQLSCPSCNIRVSNFVLDTPLLLHAFSCSARAISLRLDAVLAQLNKAAKSISIPPYDPRICTEVLCMGVDELTKIATHWHGALVLDSGKLNEFIHCKMTEAFGYTPSSTEVYRAVQESVAYFDDYITKEGRSMEWSGKKKPGWWTKASEQVHDQDTGAILFNALSDGIYLGNNELESRNGFWILLRTEAQRWFSELFRAIAYIRRQVESQVGHPKYVALDECGSRELGGALEKLDYVATNLGNPGRRLLAPTALAYFSTFAGKLQLHGDEQLSDDIKRICLAAGENTIWGDSCVFRRSTLRTWLNKAFYLADLGVQNLRGQEFVRVDDASACRWMPQLPRTKGKTYAQVRLEHEWEEAQRPKRKRQRKGPDDAFPLVLLSPL</sequence>
<gene>
    <name evidence="2" type="ORF">RB624_14715</name>
</gene>
<evidence type="ECO:0000313" key="2">
    <source>
        <dbReference type="EMBL" id="MDQ4627143.1"/>
    </source>
</evidence>
<feature type="domain" description="HNH nuclease" evidence="1">
    <location>
        <begin position="21"/>
        <end position="84"/>
    </location>
</feature>
<organism evidence="2 3">
    <name type="scientific">Janthinobacterium lividum</name>
    <dbReference type="NCBI Taxonomy" id="29581"/>
    <lineage>
        <taxon>Bacteria</taxon>
        <taxon>Pseudomonadati</taxon>
        <taxon>Pseudomonadota</taxon>
        <taxon>Betaproteobacteria</taxon>
        <taxon>Burkholderiales</taxon>
        <taxon>Oxalobacteraceae</taxon>
        <taxon>Janthinobacterium</taxon>
    </lineage>
</organism>
<comment type="caution">
    <text evidence="2">The sequence shown here is derived from an EMBL/GenBank/DDBJ whole genome shotgun (WGS) entry which is preliminary data.</text>
</comment>
<dbReference type="Proteomes" id="UP001237592">
    <property type="component" value="Unassembled WGS sequence"/>
</dbReference>
<keyword evidence="2" id="KW-0255">Endonuclease</keyword>
<dbReference type="SMART" id="SM00507">
    <property type="entry name" value="HNHc"/>
    <property type="match status" value="1"/>
</dbReference>